<evidence type="ECO:0000313" key="3">
    <source>
        <dbReference type="EMBL" id="SCX91351.1"/>
    </source>
</evidence>
<feature type="region of interest" description="Disordered" evidence="2">
    <location>
        <begin position="117"/>
        <end position="149"/>
    </location>
</feature>
<dbReference type="AlphaFoldDB" id="A0A0P9C9E5"/>
<gene>
    <name evidence="3" type="ORF">SAMN05661077_0698</name>
</gene>
<dbReference type="PROSITE" id="PS50005">
    <property type="entry name" value="TPR"/>
    <property type="match status" value="1"/>
</dbReference>
<reference evidence="4" key="1">
    <citation type="submission" date="2016-10" db="EMBL/GenBank/DDBJ databases">
        <authorList>
            <person name="Varghese N."/>
        </authorList>
    </citation>
    <scope>NUCLEOTIDE SEQUENCE [LARGE SCALE GENOMIC DNA]</scope>
    <source>
        <strain evidence="4">HL 19</strain>
    </source>
</reference>
<name>A0A0P9C9E5_9GAMM</name>
<sequence>MIHVEQAIQEANGAYSDGRLEEAERHLLAVLEFDDYEPRALRLLGRIAMRQGQPERAAELFQRALKARDPEAEGAPSGPRPTPTLAELYFQQGYHEAAAGVYRELLKGAAEDPRADEWRRRLHELEQGTAEEPAAPDPAEGEEAAGRLEGFVEQVERSGEVRRLQAFLDRLESRTSR</sequence>
<dbReference type="Gene3D" id="1.25.40.10">
    <property type="entry name" value="Tetratricopeptide repeat domain"/>
    <property type="match status" value="2"/>
</dbReference>
<proteinExistence type="predicted"/>
<evidence type="ECO:0000256" key="1">
    <source>
        <dbReference type="PROSITE-ProRule" id="PRU00339"/>
    </source>
</evidence>
<protein>
    <submittedName>
        <fullName evidence="3">Tetratricopeptide repeat-containing protein</fullName>
    </submittedName>
</protein>
<keyword evidence="4" id="KW-1185">Reference proteome</keyword>
<feature type="repeat" description="TPR" evidence="1">
    <location>
        <begin position="38"/>
        <end position="71"/>
    </location>
</feature>
<organism evidence="3 4">
    <name type="scientific">Thiohalorhabdus denitrificans</name>
    <dbReference type="NCBI Taxonomy" id="381306"/>
    <lineage>
        <taxon>Bacteria</taxon>
        <taxon>Pseudomonadati</taxon>
        <taxon>Pseudomonadota</taxon>
        <taxon>Gammaproteobacteria</taxon>
        <taxon>Thiohalorhabdales</taxon>
        <taxon>Thiohalorhabdaceae</taxon>
        <taxon>Thiohalorhabdus</taxon>
    </lineage>
</organism>
<keyword evidence="1" id="KW-0802">TPR repeat</keyword>
<dbReference type="InterPro" id="IPR011990">
    <property type="entry name" value="TPR-like_helical_dom_sf"/>
</dbReference>
<feature type="compositionally biased region" description="Basic and acidic residues" evidence="2">
    <location>
        <begin position="117"/>
        <end position="126"/>
    </location>
</feature>
<dbReference type="STRING" id="381306.AN478_11650"/>
<dbReference type="RefSeq" id="WP_054966762.1">
    <property type="nucleotide sequence ID" value="NZ_FMUN01000002.1"/>
</dbReference>
<evidence type="ECO:0000313" key="4">
    <source>
        <dbReference type="Proteomes" id="UP000183104"/>
    </source>
</evidence>
<dbReference type="OrthoDB" id="649979at2"/>
<dbReference type="Proteomes" id="UP000183104">
    <property type="component" value="Unassembled WGS sequence"/>
</dbReference>
<dbReference type="Pfam" id="PF13432">
    <property type="entry name" value="TPR_16"/>
    <property type="match status" value="1"/>
</dbReference>
<dbReference type="SUPFAM" id="SSF48452">
    <property type="entry name" value="TPR-like"/>
    <property type="match status" value="1"/>
</dbReference>
<dbReference type="EMBL" id="FMUN01000002">
    <property type="protein sequence ID" value="SCX91351.1"/>
    <property type="molecule type" value="Genomic_DNA"/>
</dbReference>
<accession>A0A0P9C9E5</accession>
<evidence type="ECO:0000256" key="2">
    <source>
        <dbReference type="SAM" id="MobiDB-lite"/>
    </source>
</evidence>
<dbReference type="InterPro" id="IPR019734">
    <property type="entry name" value="TPR_rpt"/>
</dbReference>